<evidence type="ECO:0000313" key="10">
    <source>
        <dbReference type="Proteomes" id="UP000256763"/>
    </source>
</evidence>
<feature type="transmembrane region" description="Helical" evidence="8">
    <location>
        <begin position="224"/>
        <end position="245"/>
    </location>
</feature>
<name>A0A3E0WZV4_9GAMM</name>
<keyword evidence="4" id="KW-1003">Cell membrane</keyword>
<evidence type="ECO:0000256" key="1">
    <source>
        <dbReference type="ARBA" id="ARBA00004651"/>
    </source>
</evidence>
<dbReference type="InterPro" id="IPR038770">
    <property type="entry name" value="Na+/solute_symporter_sf"/>
</dbReference>
<feature type="transmembrane region" description="Helical" evidence="8">
    <location>
        <begin position="257"/>
        <end position="279"/>
    </location>
</feature>
<dbReference type="PANTHER" id="PTHR43057">
    <property type="entry name" value="ARSENITE EFFLUX TRANSPORTER"/>
    <property type="match status" value="1"/>
</dbReference>
<dbReference type="GO" id="GO:0015297">
    <property type="term" value="F:antiporter activity"/>
    <property type="evidence" value="ECO:0007669"/>
    <property type="project" value="InterPro"/>
</dbReference>
<evidence type="ECO:0000256" key="2">
    <source>
        <dbReference type="ARBA" id="ARBA00010110"/>
    </source>
</evidence>
<dbReference type="OrthoDB" id="3254016at2"/>
<feature type="transmembrane region" description="Helical" evidence="8">
    <location>
        <begin position="129"/>
        <end position="148"/>
    </location>
</feature>
<feature type="transmembrane region" description="Helical" evidence="8">
    <location>
        <begin position="193"/>
        <end position="212"/>
    </location>
</feature>
<dbReference type="InterPro" id="IPR002657">
    <property type="entry name" value="BilAc:Na_symport/Acr3"/>
</dbReference>
<dbReference type="RefSeq" id="WP_116302349.1">
    <property type="nucleotide sequence ID" value="NZ_NFZV01000010.1"/>
</dbReference>
<keyword evidence="6 8" id="KW-1133">Transmembrane helix</keyword>
<evidence type="ECO:0000313" key="9">
    <source>
        <dbReference type="EMBL" id="RFA38621.1"/>
    </source>
</evidence>
<comment type="subcellular location">
    <subcellularLocation>
        <location evidence="1">Cell membrane</location>
        <topology evidence="1">Multi-pass membrane protein</topology>
    </subcellularLocation>
</comment>
<evidence type="ECO:0000256" key="6">
    <source>
        <dbReference type="ARBA" id="ARBA00022989"/>
    </source>
</evidence>
<keyword evidence="3" id="KW-0813">Transport</keyword>
<dbReference type="InterPro" id="IPR004706">
    <property type="entry name" value="Arsenical-R_Acr3"/>
</dbReference>
<dbReference type="GO" id="GO:0015104">
    <property type="term" value="F:antimonite transmembrane transporter activity"/>
    <property type="evidence" value="ECO:0007669"/>
    <property type="project" value="TreeGrafter"/>
</dbReference>
<evidence type="ECO:0000256" key="5">
    <source>
        <dbReference type="ARBA" id="ARBA00022692"/>
    </source>
</evidence>
<evidence type="ECO:0000256" key="7">
    <source>
        <dbReference type="ARBA" id="ARBA00023136"/>
    </source>
</evidence>
<feature type="transmembrane region" description="Helical" evidence="8">
    <location>
        <begin position="285"/>
        <end position="308"/>
    </location>
</feature>
<feature type="transmembrane region" description="Helical" evidence="8">
    <location>
        <begin position="95"/>
        <end position="117"/>
    </location>
</feature>
<dbReference type="Gene3D" id="1.20.1530.20">
    <property type="match status" value="1"/>
</dbReference>
<dbReference type="EMBL" id="NFZW01000003">
    <property type="protein sequence ID" value="RFA38621.1"/>
    <property type="molecule type" value="Genomic_DNA"/>
</dbReference>
<evidence type="ECO:0000256" key="8">
    <source>
        <dbReference type="SAM" id="Phobius"/>
    </source>
</evidence>
<sequence>MTAFEKLQPLVIMAAALLGVALGHAQPIAARAELLITPLLLLMLWAVFVRVPLESLRAASRQIRFLSLALVFNFIWAPVFAYAVGWLFLRDHPQLWLGFVMLLVTPCTDWYLIFTALSRGNVRLATVLLPWHLVLQLLLLPVYLGFILDTTIVYNASELITGFALVIGIPLALAILCRWLGKTHIETETAASRLGYLQLLCLNLAIVALFAAHGQLLFAHIDSVVRLLIPLLMFFGATLWLVHTISCRAGYRYPERVALCFSCLARNSPVALAIAVVAFPDWPLLALVLVVGPLMELPVLAVISRLLLRAQSIGSQTTPHRGA</sequence>
<comment type="caution">
    <text evidence="9">The sequence shown here is derived from an EMBL/GenBank/DDBJ whole genome shotgun (WGS) entry which is preliminary data.</text>
</comment>
<accession>A0A3E0WZV4</accession>
<dbReference type="PANTHER" id="PTHR43057:SF1">
    <property type="entry name" value="ARSENICAL-RESISTANCE PROTEIN 3"/>
    <property type="match status" value="1"/>
</dbReference>
<keyword evidence="10" id="KW-1185">Reference proteome</keyword>
<feature type="transmembrane region" description="Helical" evidence="8">
    <location>
        <begin position="35"/>
        <end position="53"/>
    </location>
</feature>
<keyword evidence="7 8" id="KW-0472">Membrane</keyword>
<keyword evidence="5 8" id="KW-0812">Transmembrane</keyword>
<dbReference type="GO" id="GO:0015105">
    <property type="term" value="F:arsenite transmembrane transporter activity"/>
    <property type="evidence" value="ECO:0007669"/>
    <property type="project" value="TreeGrafter"/>
</dbReference>
<reference evidence="10" key="1">
    <citation type="submission" date="2017-05" db="EMBL/GenBank/DDBJ databases">
        <authorList>
            <person name="Sharma S."/>
            <person name="Sidhu C."/>
            <person name="Pinnaka A.K."/>
        </authorList>
    </citation>
    <scope>NUCLEOTIDE SEQUENCE [LARGE SCALE GENOMIC DNA]</scope>
    <source>
        <strain evidence="10">AK93</strain>
    </source>
</reference>
<organism evidence="9 10">
    <name type="scientific">Alkalilimnicola ehrlichii</name>
    <dbReference type="NCBI Taxonomy" id="351052"/>
    <lineage>
        <taxon>Bacteria</taxon>
        <taxon>Pseudomonadati</taxon>
        <taxon>Pseudomonadota</taxon>
        <taxon>Gammaproteobacteria</taxon>
        <taxon>Chromatiales</taxon>
        <taxon>Ectothiorhodospiraceae</taxon>
        <taxon>Alkalilimnicola</taxon>
    </lineage>
</organism>
<dbReference type="AlphaFoldDB" id="A0A3E0WZV4"/>
<feature type="transmembrane region" description="Helical" evidence="8">
    <location>
        <begin position="65"/>
        <end position="89"/>
    </location>
</feature>
<proteinExistence type="inferred from homology"/>
<dbReference type="Proteomes" id="UP000256763">
    <property type="component" value="Unassembled WGS sequence"/>
</dbReference>
<protein>
    <recommendedName>
        <fullName evidence="11">Bile acid:sodium symporter</fullName>
    </recommendedName>
</protein>
<dbReference type="Pfam" id="PF01758">
    <property type="entry name" value="SBF"/>
    <property type="match status" value="1"/>
</dbReference>
<feature type="transmembrane region" description="Helical" evidence="8">
    <location>
        <begin position="160"/>
        <end position="181"/>
    </location>
</feature>
<gene>
    <name evidence="9" type="ORF">CAL65_04615</name>
</gene>
<evidence type="ECO:0008006" key="11">
    <source>
        <dbReference type="Google" id="ProtNLM"/>
    </source>
</evidence>
<evidence type="ECO:0000256" key="4">
    <source>
        <dbReference type="ARBA" id="ARBA00022475"/>
    </source>
</evidence>
<comment type="similarity">
    <text evidence="2">Belongs to the arsenical resistance-3 (ACR3) (TC 2.A.59) family.</text>
</comment>
<evidence type="ECO:0000256" key="3">
    <source>
        <dbReference type="ARBA" id="ARBA00022448"/>
    </source>
</evidence>
<dbReference type="GO" id="GO:0005886">
    <property type="term" value="C:plasma membrane"/>
    <property type="evidence" value="ECO:0007669"/>
    <property type="project" value="UniProtKB-SubCell"/>
</dbReference>